<evidence type="ECO:0000313" key="3">
    <source>
        <dbReference type="Proteomes" id="UP000030671"/>
    </source>
</evidence>
<dbReference type="Proteomes" id="UP000030671">
    <property type="component" value="Unassembled WGS sequence"/>
</dbReference>
<dbReference type="KEGG" id="hir:HETIRDRAFT_480735"/>
<dbReference type="RefSeq" id="XP_009551474.1">
    <property type="nucleotide sequence ID" value="XM_009553179.1"/>
</dbReference>
<feature type="compositionally biased region" description="Polar residues" evidence="1">
    <location>
        <begin position="300"/>
        <end position="310"/>
    </location>
</feature>
<dbReference type="EMBL" id="KI925464">
    <property type="protein sequence ID" value="ETW76586.1"/>
    <property type="molecule type" value="Genomic_DNA"/>
</dbReference>
<gene>
    <name evidence="2" type="ORF">HETIRDRAFT_480735</name>
</gene>
<evidence type="ECO:0000313" key="2">
    <source>
        <dbReference type="EMBL" id="ETW76586.1"/>
    </source>
</evidence>
<feature type="compositionally biased region" description="Basic residues" evidence="1">
    <location>
        <begin position="509"/>
        <end position="518"/>
    </location>
</feature>
<dbReference type="HOGENOM" id="CLU_569924_0_0_1"/>
<accession>W4JUM2</accession>
<keyword evidence="3" id="KW-1185">Reference proteome</keyword>
<sequence length="518" mass="56849">MATANDDRIILERMRFERDLHILLAHAANSHQFESASYAFHNLSLSSYCSGWKPLLPTISFSCHPQPYFSHFIGAQDSQRLHSRRIPDFAAIIAELSLPPSLVFWTEVKPLIEHQWDSAFGLGDTTETLESIMAAAEAEFFGAIIQVNEQALFSFQNFDGDVHYAFVMVAAFFSLLKYTRPIGSVPNVQPAPTTIPQKRARADSTLKARALEDIGDPISIVPDVLYFNVPMFMVGQGLNPMYLRALSVVADSSAKLRSHFEEPSLFRVPPNAPEPSEQSLVRGRNLVRDALENERERPSPSASTQTGSPDASSAAGSSFTQSEGRPRKTARTALFSPIQTRSRTRSEYLAETARAKQLAVQKAKEVLQALEEENEEAQRDAYHKERAEKSVSKDAPMSPLTSPPSSPPLLSTPRGGVFQNTIMQSVDALLALNDLLAEQQTPSTPSRRGARDEDVSMPAAGPSRQPIFATPPARTSAHRDEPRTVLGSLIETLPQVELPQNSPAPSGKGKGKGKARPK</sequence>
<organism evidence="2 3">
    <name type="scientific">Heterobasidion irregulare (strain TC 32-1)</name>
    <dbReference type="NCBI Taxonomy" id="747525"/>
    <lineage>
        <taxon>Eukaryota</taxon>
        <taxon>Fungi</taxon>
        <taxon>Dikarya</taxon>
        <taxon>Basidiomycota</taxon>
        <taxon>Agaricomycotina</taxon>
        <taxon>Agaricomycetes</taxon>
        <taxon>Russulales</taxon>
        <taxon>Bondarzewiaceae</taxon>
        <taxon>Heterobasidion</taxon>
        <taxon>Heterobasidion annosum species complex</taxon>
    </lineage>
</organism>
<feature type="region of interest" description="Disordered" evidence="1">
    <location>
        <begin position="374"/>
        <end position="416"/>
    </location>
</feature>
<name>W4JUM2_HETIT</name>
<feature type="region of interest" description="Disordered" evidence="1">
    <location>
        <begin position="437"/>
        <end position="518"/>
    </location>
</feature>
<evidence type="ECO:0000256" key="1">
    <source>
        <dbReference type="SAM" id="MobiDB-lite"/>
    </source>
</evidence>
<reference evidence="2 3" key="1">
    <citation type="journal article" date="2012" name="New Phytol.">
        <title>Insight into trade-off between wood decay and parasitism from the genome of a fungal forest pathogen.</title>
        <authorList>
            <person name="Olson A."/>
            <person name="Aerts A."/>
            <person name="Asiegbu F."/>
            <person name="Belbahri L."/>
            <person name="Bouzid O."/>
            <person name="Broberg A."/>
            <person name="Canback B."/>
            <person name="Coutinho P.M."/>
            <person name="Cullen D."/>
            <person name="Dalman K."/>
            <person name="Deflorio G."/>
            <person name="van Diepen L.T."/>
            <person name="Dunand C."/>
            <person name="Duplessis S."/>
            <person name="Durling M."/>
            <person name="Gonthier P."/>
            <person name="Grimwood J."/>
            <person name="Fossdal C.G."/>
            <person name="Hansson D."/>
            <person name="Henrissat B."/>
            <person name="Hietala A."/>
            <person name="Himmelstrand K."/>
            <person name="Hoffmeister D."/>
            <person name="Hogberg N."/>
            <person name="James T.Y."/>
            <person name="Karlsson M."/>
            <person name="Kohler A."/>
            <person name="Kues U."/>
            <person name="Lee Y.H."/>
            <person name="Lin Y.C."/>
            <person name="Lind M."/>
            <person name="Lindquist E."/>
            <person name="Lombard V."/>
            <person name="Lucas S."/>
            <person name="Lunden K."/>
            <person name="Morin E."/>
            <person name="Murat C."/>
            <person name="Park J."/>
            <person name="Raffaello T."/>
            <person name="Rouze P."/>
            <person name="Salamov A."/>
            <person name="Schmutz J."/>
            <person name="Solheim H."/>
            <person name="Stahlberg J."/>
            <person name="Velez H."/>
            <person name="de Vries R.P."/>
            <person name="Wiebenga A."/>
            <person name="Woodward S."/>
            <person name="Yakovlev I."/>
            <person name="Garbelotto M."/>
            <person name="Martin F."/>
            <person name="Grigoriev I.V."/>
            <person name="Stenlid J."/>
        </authorList>
    </citation>
    <scope>NUCLEOTIDE SEQUENCE [LARGE SCALE GENOMIC DNA]</scope>
    <source>
        <strain evidence="2 3">TC 32-1</strain>
    </source>
</reference>
<proteinExistence type="predicted"/>
<dbReference type="InParanoid" id="W4JUM2"/>
<feature type="region of interest" description="Disordered" evidence="1">
    <location>
        <begin position="292"/>
        <end position="346"/>
    </location>
</feature>
<dbReference type="AlphaFoldDB" id="W4JUM2"/>
<feature type="compositionally biased region" description="Basic and acidic residues" evidence="1">
    <location>
        <begin position="376"/>
        <end position="392"/>
    </location>
</feature>
<dbReference type="GeneID" id="20677931"/>
<protein>
    <submittedName>
        <fullName evidence="2">Uncharacterized protein</fullName>
    </submittedName>
</protein>